<organism evidence="3 4">
    <name type="scientific">Flagellimonas meridianipacifica</name>
    <dbReference type="NCBI Taxonomy" id="1080225"/>
    <lineage>
        <taxon>Bacteria</taxon>
        <taxon>Pseudomonadati</taxon>
        <taxon>Bacteroidota</taxon>
        <taxon>Flavobacteriia</taxon>
        <taxon>Flavobacteriales</taxon>
        <taxon>Flavobacteriaceae</taxon>
        <taxon>Flagellimonas</taxon>
    </lineage>
</organism>
<protein>
    <submittedName>
        <fullName evidence="3">Histidine kinase</fullName>
    </submittedName>
</protein>
<dbReference type="AlphaFoldDB" id="A0A2T0MHJ7"/>
<dbReference type="Pfam" id="PF06580">
    <property type="entry name" value="His_kinase"/>
    <property type="match status" value="1"/>
</dbReference>
<keyword evidence="3" id="KW-0418">Kinase</keyword>
<gene>
    <name evidence="3" type="ORF">CLV81_1035</name>
</gene>
<feature type="transmembrane region" description="Helical" evidence="1">
    <location>
        <begin position="69"/>
        <end position="89"/>
    </location>
</feature>
<dbReference type="PANTHER" id="PTHR34220:SF7">
    <property type="entry name" value="SENSOR HISTIDINE KINASE YPDA"/>
    <property type="match status" value="1"/>
</dbReference>
<reference evidence="3 4" key="1">
    <citation type="submission" date="2018-03" db="EMBL/GenBank/DDBJ databases">
        <title>Genomic Encyclopedia of Archaeal and Bacterial Type Strains, Phase II (KMG-II): from individual species to whole genera.</title>
        <authorList>
            <person name="Goeker M."/>
        </authorList>
    </citation>
    <scope>NUCLEOTIDE SEQUENCE [LARGE SCALE GENOMIC DNA]</scope>
    <source>
        <strain evidence="3 4">DSM 25027</strain>
    </source>
</reference>
<keyword evidence="3" id="KW-0808">Transferase</keyword>
<dbReference type="EMBL" id="PVYX01000001">
    <property type="protein sequence ID" value="PRX57034.1"/>
    <property type="molecule type" value="Genomic_DNA"/>
</dbReference>
<evidence type="ECO:0000313" key="3">
    <source>
        <dbReference type="EMBL" id="PRX57034.1"/>
    </source>
</evidence>
<keyword evidence="1" id="KW-1133">Transmembrane helix</keyword>
<comment type="caution">
    <text evidence="3">The sequence shown here is derived from an EMBL/GenBank/DDBJ whole genome shotgun (WGS) entry which is preliminary data.</text>
</comment>
<dbReference type="GO" id="GO:0016020">
    <property type="term" value="C:membrane"/>
    <property type="evidence" value="ECO:0007669"/>
    <property type="project" value="InterPro"/>
</dbReference>
<accession>A0A2T0MHJ7</accession>
<evidence type="ECO:0000256" key="1">
    <source>
        <dbReference type="SAM" id="Phobius"/>
    </source>
</evidence>
<keyword evidence="4" id="KW-1185">Reference proteome</keyword>
<dbReference type="OrthoDB" id="9809908at2"/>
<evidence type="ECO:0000313" key="4">
    <source>
        <dbReference type="Proteomes" id="UP000237640"/>
    </source>
</evidence>
<feature type="transmembrane region" description="Helical" evidence="1">
    <location>
        <begin position="109"/>
        <end position="131"/>
    </location>
</feature>
<keyword evidence="1" id="KW-0812">Transmembrane</keyword>
<dbReference type="GO" id="GO:0000155">
    <property type="term" value="F:phosphorelay sensor kinase activity"/>
    <property type="evidence" value="ECO:0007669"/>
    <property type="project" value="InterPro"/>
</dbReference>
<feature type="domain" description="Signal transduction histidine kinase internal region" evidence="2">
    <location>
        <begin position="152"/>
        <end position="230"/>
    </location>
</feature>
<evidence type="ECO:0000259" key="2">
    <source>
        <dbReference type="Pfam" id="PF06580"/>
    </source>
</evidence>
<sequence length="338" mass="39279">MRLAIALVTSSILFLMIWVFSQFREPPGFNILMNTLLVFMAFVCLESIRVTQRSISKWNLESIPYVKNILVFVLPVLVGTLVYSVLFYFFKWFDYYLLGSEPPLPPHMISAGLIGLVLSLIFGLVLWVVTWKDSYYNALIKTETYRTEMINANLHTLRNQMDPHFLFNNFNTVYYLIDENPSVAKKFLKNVSNIYRHVLNHSNENLIEAKEEYEVMLQHVEVLKERFGRALELKNEVNGNHLKEKHLPPLVLHELVENVVKHNRIDDENHIVLKLMSTPDNLMLSNNRNPKKVAYSTKNGLRNIIARYDLLTESKVLVEKDVDCFQVKIPLIVAGHES</sequence>
<keyword evidence="1" id="KW-0472">Membrane</keyword>
<feature type="transmembrane region" description="Helical" evidence="1">
    <location>
        <begin position="31"/>
        <end position="48"/>
    </location>
</feature>
<name>A0A2T0MHJ7_9FLAO</name>
<dbReference type="PANTHER" id="PTHR34220">
    <property type="entry name" value="SENSOR HISTIDINE KINASE YPDA"/>
    <property type="match status" value="1"/>
</dbReference>
<dbReference type="Proteomes" id="UP000237640">
    <property type="component" value="Unassembled WGS sequence"/>
</dbReference>
<dbReference type="InterPro" id="IPR050640">
    <property type="entry name" value="Bact_2-comp_sensor_kinase"/>
</dbReference>
<dbReference type="RefSeq" id="WP_158259074.1">
    <property type="nucleotide sequence ID" value="NZ_PVYX01000001.1"/>
</dbReference>
<proteinExistence type="predicted"/>
<dbReference type="InterPro" id="IPR010559">
    <property type="entry name" value="Sig_transdc_His_kin_internal"/>
</dbReference>